<dbReference type="Pfam" id="PF24494">
    <property type="entry name" value="DUF7587"/>
    <property type="match status" value="1"/>
</dbReference>
<accession>A0A0C3CKR3</accession>
<evidence type="ECO:0000313" key="4">
    <source>
        <dbReference type="Proteomes" id="UP000054321"/>
    </source>
</evidence>
<dbReference type="EMBL" id="KN832878">
    <property type="protein sequence ID" value="KIM99573.1"/>
    <property type="molecule type" value="Genomic_DNA"/>
</dbReference>
<dbReference type="AlphaFoldDB" id="A0A0C3CKR3"/>
<keyword evidence="4" id="KW-1185">Reference proteome</keyword>
<feature type="compositionally biased region" description="Basic and acidic residues" evidence="1">
    <location>
        <begin position="41"/>
        <end position="54"/>
    </location>
</feature>
<feature type="compositionally biased region" description="Basic and acidic residues" evidence="1">
    <location>
        <begin position="146"/>
        <end position="168"/>
    </location>
</feature>
<gene>
    <name evidence="3" type="ORF">OIDMADRAFT_146227</name>
</gene>
<feature type="compositionally biased region" description="Polar residues" evidence="1">
    <location>
        <begin position="173"/>
        <end position="183"/>
    </location>
</feature>
<protein>
    <recommendedName>
        <fullName evidence="2">DUF7587 domain-containing protein</fullName>
    </recommendedName>
</protein>
<feature type="compositionally biased region" description="Basic and acidic residues" evidence="1">
    <location>
        <begin position="76"/>
        <end position="103"/>
    </location>
</feature>
<name>A0A0C3CKR3_OIDMZ</name>
<reference evidence="4" key="2">
    <citation type="submission" date="2015-01" db="EMBL/GenBank/DDBJ databases">
        <title>Evolutionary Origins and Diversification of the Mycorrhizal Mutualists.</title>
        <authorList>
            <consortium name="DOE Joint Genome Institute"/>
            <consortium name="Mycorrhizal Genomics Consortium"/>
            <person name="Kohler A."/>
            <person name="Kuo A."/>
            <person name="Nagy L.G."/>
            <person name="Floudas D."/>
            <person name="Copeland A."/>
            <person name="Barry K.W."/>
            <person name="Cichocki N."/>
            <person name="Veneault-Fourrey C."/>
            <person name="LaButti K."/>
            <person name="Lindquist E.A."/>
            <person name="Lipzen A."/>
            <person name="Lundell T."/>
            <person name="Morin E."/>
            <person name="Murat C."/>
            <person name="Riley R."/>
            <person name="Ohm R."/>
            <person name="Sun H."/>
            <person name="Tunlid A."/>
            <person name="Henrissat B."/>
            <person name="Grigoriev I.V."/>
            <person name="Hibbett D.S."/>
            <person name="Martin F."/>
        </authorList>
    </citation>
    <scope>NUCLEOTIDE SEQUENCE [LARGE SCALE GENOMIC DNA]</scope>
    <source>
        <strain evidence="4">Zn</strain>
    </source>
</reference>
<feature type="compositionally biased region" description="Low complexity" evidence="1">
    <location>
        <begin position="9"/>
        <end position="18"/>
    </location>
</feature>
<feature type="compositionally biased region" description="Polar residues" evidence="1">
    <location>
        <begin position="104"/>
        <end position="113"/>
    </location>
</feature>
<dbReference type="InParanoid" id="A0A0C3CKR3"/>
<sequence>MGSQVSVWLSELSSNSSESTDENSDTFTDDSYESKGVSITSKERHDSQHGEKTRTGSSPHTSSKKRRYDPEDSESEDSKNKDETIFNKRPRYASDKSENKSESQSDGSTSSNKTEYDSDENNQTNKSGDRKDCRSSSLNSDDEENDKASPSKEETQKDLKDCATESSRKLGISSGNSSDQMQPNYEIPTTLKRHERYTTLCKELSVILKKSTESLLSPEGLADGLELIETLKIKYQCLLYPGNSKKLDRDIPYPMTIEEVQERIQGSEEDKHSWLASAQGNIPESGILYRTWDKSSQCQILKVDLGFLSGGACSDFRSREGRKNHLQCHANWGNRRKTPFISTTPSIKVIARYIKQFERRQKAQVNTIMLTAINAKARQAAGWPVLNMLNELIHYGAKIPAKCGLATYVGEYLLPFRIRPEENIWTWYHTDTLEWLKDHKTDDMEVWEAKVVRPVYEEHERSRKAGASDEETKKDVEALLLKLMPSAVESHRRATAQGCLFR</sequence>
<dbReference type="Proteomes" id="UP000054321">
    <property type="component" value="Unassembled WGS sequence"/>
</dbReference>
<feature type="domain" description="DUF7587" evidence="2">
    <location>
        <begin position="285"/>
        <end position="378"/>
    </location>
</feature>
<proteinExistence type="predicted"/>
<feature type="compositionally biased region" description="Acidic residues" evidence="1">
    <location>
        <begin position="19"/>
        <end position="31"/>
    </location>
</feature>
<evidence type="ECO:0000259" key="2">
    <source>
        <dbReference type="Pfam" id="PF24494"/>
    </source>
</evidence>
<dbReference type="HOGENOM" id="CLU_543009_0_0_1"/>
<feature type="region of interest" description="Disordered" evidence="1">
    <location>
        <begin position="1"/>
        <end position="184"/>
    </location>
</feature>
<evidence type="ECO:0000256" key="1">
    <source>
        <dbReference type="SAM" id="MobiDB-lite"/>
    </source>
</evidence>
<dbReference type="OrthoDB" id="3483554at2759"/>
<organism evidence="3 4">
    <name type="scientific">Oidiodendron maius (strain Zn)</name>
    <dbReference type="NCBI Taxonomy" id="913774"/>
    <lineage>
        <taxon>Eukaryota</taxon>
        <taxon>Fungi</taxon>
        <taxon>Dikarya</taxon>
        <taxon>Ascomycota</taxon>
        <taxon>Pezizomycotina</taxon>
        <taxon>Leotiomycetes</taxon>
        <taxon>Leotiomycetes incertae sedis</taxon>
        <taxon>Myxotrichaceae</taxon>
        <taxon>Oidiodendron</taxon>
    </lineage>
</organism>
<reference evidence="3 4" key="1">
    <citation type="submission" date="2014-04" db="EMBL/GenBank/DDBJ databases">
        <authorList>
            <consortium name="DOE Joint Genome Institute"/>
            <person name="Kuo A."/>
            <person name="Martino E."/>
            <person name="Perotto S."/>
            <person name="Kohler A."/>
            <person name="Nagy L.G."/>
            <person name="Floudas D."/>
            <person name="Copeland A."/>
            <person name="Barry K.W."/>
            <person name="Cichocki N."/>
            <person name="Veneault-Fourrey C."/>
            <person name="LaButti K."/>
            <person name="Lindquist E.A."/>
            <person name="Lipzen A."/>
            <person name="Lundell T."/>
            <person name="Morin E."/>
            <person name="Murat C."/>
            <person name="Sun H."/>
            <person name="Tunlid A."/>
            <person name="Henrissat B."/>
            <person name="Grigoriev I.V."/>
            <person name="Hibbett D.S."/>
            <person name="Martin F."/>
            <person name="Nordberg H.P."/>
            <person name="Cantor M.N."/>
            <person name="Hua S.X."/>
        </authorList>
    </citation>
    <scope>NUCLEOTIDE SEQUENCE [LARGE SCALE GENOMIC DNA]</scope>
    <source>
        <strain evidence="3 4">Zn</strain>
    </source>
</reference>
<dbReference type="InterPro" id="IPR056009">
    <property type="entry name" value="DUF7587"/>
</dbReference>
<evidence type="ECO:0000313" key="3">
    <source>
        <dbReference type="EMBL" id="KIM99573.1"/>
    </source>
</evidence>